<dbReference type="SUPFAM" id="SSF56935">
    <property type="entry name" value="Porins"/>
    <property type="match status" value="1"/>
</dbReference>
<dbReference type="AlphaFoldDB" id="A0A0R0AWH1"/>
<accession>A0A0R0AWH1</accession>
<evidence type="ECO:0000256" key="5">
    <source>
        <dbReference type="ARBA" id="ARBA00022729"/>
    </source>
</evidence>
<comment type="similarity">
    <text evidence="2">Belongs to the OmpP1/FadL family.</text>
</comment>
<name>A0A0R0AWH1_9GAMM</name>
<feature type="signal peptide" evidence="8">
    <location>
        <begin position="1"/>
        <end position="28"/>
    </location>
</feature>
<evidence type="ECO:0000256" key="1">
    <source>
        <dbReference type="ARBA" id="ARBA00004571"/>
    </source>
</evidence>
<evidence type="ECO:0000256" key="2">
    <source>
        <dbReference type="ARBA" id="ARBA00008163"/>
    </source>
</evidence>
<dbReference type="PANTHER" id="PTHR35093">
    <property type="entry name" value="OUTER MEMBRANE PROTEIN NMB0088-RELATED"/>
    <property type="match status" value="1"/>
</dbReference>
<keyword evidence="10" id="KW-1185">Reference proteome</keyword>
<evidence type="ECO:0000256" key="8">
    <source>
        <dbReference type="SAM" id="SignalP"/>
    </source>
</evidence>
<keyword evidence="7" id="KW-0998">Cell outer membrane</keyword>
<dbReference type="Proteomes" id="UP000051757">
    <property type="component" value="Unassembled WGS sequence"/>
</dbReference>
<dbReference type="Pfam" id="PF03349">
    <property type="entry name" value="Toluene_X"/>
    <property type="match status" value="1"/>
</dbReference>
<evidence type="ECO:0000313" key="10">
    <source>
        <dbReference type="Proteomes" id="UP000051757"/>
    </source>
</evidence>
<keyword evidence="5 8" id="KW-0732">Signal</keyword>
<gene>
    <name evidence="9" type="ORF">ARC23_14475</name>
</gene>
<keyword evidence="4" id="KW-0812">Transmembrane</keyword>
<keyword evidence="6" id="KW-0472">Membrane</keyword>
<evidence type="ECO:0000256" key="3">
    <source>
        <dbReference type="ARBA" id="ARBA00022452"/>
    </source>
</evidence>
<dbReference type="GO" id="GO:0015483">
    <property type="term" value="F:long-chain fatty acid transporting porin activity"/>
    <property type="evidence" value="ECO:0007669"/>
    <property type="project" value="TreeGrafter"/>
</dbReference>
<evidence type="ECO:0000256" key="7">
    <source>
        <dbReference type="ARBA" id="ARBA00023237"/>
    </source>
</evidence>
<sequence>MQTASTIARLTLLAVGVAGALAAADANAAAFQLKENSAKGLGRAFAGSTSTEGDASVIATNPASMRLLDGTLIQGDVSAISFGAKFRGQGKYANGAPISGGNGGDAGMIAPVPAAYFHLPFGENDNMHFGASLTVPFGFKTEYDRDWVGRYNGVKTELQAIDLGVAFSYDVNPYLSFGASVFAERLNVDLTSAVDGGTAINASAQRTAAARVLAAGGTPAQAAAASQAAARQAAQLGFSPGTADGFLRIKGDEVSVGYTLGVTVTPVEGTNIAFSYRSKVEHKITDGKADFTMTPQAAAFLSQAAPGTFIDSNGRASITLPASATVGFTHRVNDQWQVMAEVTRTAWSKFDQVVVDYDSNQPDSVLPFHYRDTTFASIGTDFRVNDKLTLRGGLAYDQTPTTDAHRDVRVPDTTRKWLSLGMTYAASDKMEYSVGYTHLFTKDPNITSTSATGNTVTGKYKVSGDVLAASLQYKF</sequence>
<evidence type="ECO:0000256" key="4">
    <source>
        <dbReference type="ARBA" id="ARBA00022692"/>
    </source>
</evidence>
<dbReference type="OrthoDB" id="19849at2"/>
<organism evidence="9 10">
    <name type="scientific">Stenotrophomonas beteli</name>
    <dbReference type="NCBI Taxonomy" id="3384461"/>
    <lineage>
        <taxon>Bacteria</taxon>
        <taxon>Pseudomonadati</taxon>
        <taxon>Pseudomonadota</taxon>
        <taxon>Gammaproteobacteria</taxon>
        <taxon>Lysobacterales</taxon>
        <taxon>Lysobacteraceae</taxon>
        <taxon>Stenotrophomonas</taxon>
        <taxon>Stenotrophomonas maltophilia group</taxon>
    </lineage>
</organism>
<dbReference type="Gene3D" id="2.40.160.60">
    <property type="entry name" value="Outer membrane protein transport protein (OMPP1/FadL/TodX)"/>
    <property type="match status" value="1"/>
</dbReference>
<evidence type="ECO:0008006" key="11">
    <source>
        <dbReference type="Google" id="ProtNLM"/>
    </source>
</evidence>
<comment type="subcellular location">
    <subcellularLocation>
        <location evidence="1">Cell outer membrane</location>
        <topology evidence="1">Multi-pass membrane protein</topology>
    </subcellularLocation>
</comment>
<feature type="chain" id="PRO_5006391426" description="Long-chain fatty acid transport protein" evidence="8">
    <location>
        <begin position="29"/>
        <end position="475"/>
    </location>
</feature>
<evidence type="ECO:0000256" key="6">
    <source>
        <dbReference type="ARBA" id="ARBA00023136"/>
    </source>
</evidence>
<dbReference type="InterPro" id="IPR005017">
    <property type="entry name" value="OMPP1/FadL/TodX"/>
</dbReference>
<dbReference type="GO" id="GO:0009279">
    <property type="term" value="C:cell outer membrane"/>
    <property type="evidence" value="ECO:0007669"/>
    <property type="project" value="UniProtKB-SubCell"/>
</dbReference>
<evidence type="ECO:0000313" key="9">
    <source>
        <dbReference type="EMBL" id="KRG49388.1"/>
    </source>
</evidence>
<comment type="caution">
    <text evidence="9">The sequence shown here is derived from an EMBL/GenBank/DDBJ whole genome shotgun (WGS) entry which is preliminary data.</text>
</comment>
<keyword evidence="3" id="KW-1134">Transmembrane beta strand</keyword>
<protein>
    <recommendedName>
        <fullName evidence="11">Long-chain fatty acid transport protein</fullName>
    </recommendedName>
</protein>
<reference evidence="9 10" key="1">
    <citation type="journal article" date="2016" name="Front. Microbiol.">
        <title>Genome Sequence of Type Strains of Genus Stenotrophomonas.</title>
        <authorList>
            <person name="Patil P.P."/>
            <person name="Midha S."/>
            <person name="Kumar S."/>
            <person name="Patil P.B."/>
        </authorList>
    </citation>
    <scope>NUCLEOTIDE SEQUENCE [LARGE SCALE GENOMIC DNA]</scope>
    <source>
        <strain evidence="9 10">LMG 978</strain>
    </source>
</reference>
<proteinExistence type="inferred from homology"/>
<dbReference type="PANTHER" id="PTHR35093:SF3">
    <property type="entry name" value="LONG-CHAIN FATTY ACID TRANSPORT PROTEIN"/>
    <property type="match status" value="1"/>
</dbReference>
<dbReference type="EMBL" id="LLXV01000046">
    <property type="protein sequence ID" value="KRG49388.1"/>
    <property type="molecule type" value="Genomic_DNA"/>
</dbReference>